<keyword evidence="2" id="KW-0812">Transmembrane</keyword>
<feature type="transmembrane region" description="Helical" evidence="2">
    <location>
        <begin position="156"/>
        <end position="177"/>
    </location>
</feature>
<evidence type="ECO:0000256" key="2">
    <source>
        <dbReference type="SAM" id="Phobius"/>
    </source>
</evidence>
<evidence type="ECO:0000313" key="4">
    <source>
        <dbReference type="Proteomes" id="UP000292235"/>
    </source>
</evidence>
<evidence type="ECO:0000256" key="1">
    <source>
        <dbReference type="SAM" id="MobiDB-lite"/>
    </source>
</evidence>
<reference evidence="3 4" key="1">
    <citation type="submission" date="2019-02" db="EMBL/GenBank/DDBJ databases">
        <authorList>
            <person name="Khodamoradi S."/>
            <person name="Hahnke R.L."/>
            <person name="Kaempfer P."/>
            <person name="Schumann P."/>
            <person name="Rohde M."/>
            <person name="Steinert M."/>
            <person name="Luzhetskyy A."/>
            <person name="Wink J."/>
            <person name="Ruckert C."/>
        </authorList>
    </citation>
    <scope>NUCLEOTIDE SEQUENCE [LARGE SCALE GENOMIC DNA]</scope>
    <source>
        <strain evidence="3 4">M2</strain>
    </source>
</reference>
<dbReference type="InterPro" id="IPR007165">
    <property type="entry name" value="Phage_holin_4_2"/>
</dbReference>
<dbReference type="KEGG" id="strr:EKD16_07265"/>
<dbReference type="AlphaFoldDB" id="A0A4P6Q2Y8"/>
<name>A0A4P6Q2Y8_9ACTN</name>
<feature type="transmembrane region" description="Helical" evidence="2">
    <location>
        <begin position="90"/>
        <end position="109"/>
    </location>
</feature>
<feature type="region of interest" description="Disordered" evidence="1">
    <location>
        <begin position="1"/>
        <end position="22"/>
    </location>
</feature>
<dbReference type="EMBL" id="CP036455">
    <property type="protein sequence ID" value="QBI53249.1"/>
    <property type="molecule type" value="Genomic_DNA"/>
</dbReference>
<keyword evidence="4" id="KW-1185">Reference proteome</keyword>
<evidence type="ECO:0008006" key="5">
    <source>
        <dbReference type="Google" id="ProtNLM"/>
    </source>
</evidence>
<organism evidence="3 4">
    <name type="scientific">Streptomonospora litoralis</name>
    <dbReference type="NCBI Taxonomy" id="2498135"/>
    <lineage>
        <taxon>Bacteria</taxon>
        <taxon>Bacillati</taxon>
        <taxon>Actinomycetota</taxon>
        <taxon>Actinomycetes</taxon>
        <taxon>Streptosporangiales</taxon>
        <taxon>Nocardiopsidaceae</taxon>
        <taxon>Streptomonospora</taxon>
    </lineage>
</organism>
<proteinExistence type="predicted"/>
<protein>
    <recommendedName>
        <fullName evidence="5">Phage holin family protein</fullName>
    </recommendedName>
</protein>
<keyword evidence="2" id="KW-0472">Membrane</keyword>
<accession>A0A4P6Q2Y8</accession>
<gene>
    <name evidence="3" type="ORF">EKD16_07265</name>
</gene>
<dbReference type="PANTHER" id="PTHR37309:SF1">
    <property type="entry name" value="SLR0284 PROTEIN"/>
    <property type="match status" value="1"/>
</dbReference>
<dbReference type="Pfam" id="PF04020">
    <property type="entry name" value="Phage_holin_4_2"/>
    <property type="match status" value="1"/>
</dbReference>
<feature type="transmembrane region" description="Helical" evidence="2">
    <location>
        <begin position="121"/>
        <end position="144"/>
    </location>
</feature>
<dbReference type="Proteomes" id="UP000292235">
    <property type="component" value="Chromosome"/>
</dbReference>
<keyword evidence="2" id="KW-1133">Transmembrane helix</keyword>
<sequence length="182" mass="19070">MSRRAVGRAAPSIVSARGGPGKTRAAPLIRARGRPSFYPQYRSAAFTGRHEHGSIVGVSIIIRILVNAAALAAAVFLIDGLDVDTSSTGEMIIVYLALGVIFGVVNAVIKPIVKTVGCAFYVLTLGLISLVVNALLLLLTAWIAGIVGLPFTIDGFWPAFFGAIVVAIVSWLLSLLLPGDDD</sequence>
<feature type="transmembrane region" description="Helical" evidence="2">
    <location>
        <begin position="55"/>
        <end position="78"/>
    </location>
</feature>
<dbReference type="PANTHER" id="PTHR37309">
    <property type="entry name" value="SLR0284 PROTEIN"/>
    <property type="match status" value="1"/>
</dbReference>
<evidence type="ECO:0000313" key="3">
    <source>
        <dbReference type="EMBL" id="QBI53249.1"/>
    </source>
</evidence>